<dbReference type="EMBL" id="JANFAV010000002">
    <property type="protein sequence ID" value="MCW6534007.1"/>
    <property type="molecule type" value="Genomic_DNA"/>
</dbReference>
<protein>
    <submittedName>
        <fullName evidence="4">Bifunctional rhamnulose-1-phosphate aldolase/short-chain dehydrogenase</fullName>
    </submittedName>
</protein>
<gene>
    <name evidence="4" type="ORF">NEE01_04340</name>
</gene>
<comment type="caution">
    <text evidence="4">The sequence shown here is derived from an EMBL/GenBank/DDBJ whole genome shotgun (WGS) entry which is preliminary data.</text>
</comment>
<dbReference type="InterPro" id="IPR001303">
    <property type="entry name" value="Aldolase_II/adducin_N"/>
</dbReference>
<organism evidence="4 5">
    <name type="scientific">Sphingomonas lycopersici</name>
    <dbReference type="NCBI Taxonomy" id="2951807"/>
    <lineage>
        <taxon>Bacteria</taxon>
        <taxon>Pseudomonadati</taxon>
        <taxon>Pseudomonadota</taxon>
        <taxon>Alphaproteobacteria</taxon>
        <taxon>Sphingomonadales</taxon>
        <taxon>Sphingomonadaceae</taxon>
        <taxon>Sphingomonas</taxon>
    </lineage>
</organism>
<dbReference type="InterPro" id="IPR036409">
    <property type="entry name" value="Aldolase_II/adducin_N_sf"/>
</dbReference>
<dbReference type="SUPFAM" id="SSF51735">
    <property type="entry name" value="NAD(P)-binding Rossmann-fold domains"/>
    <property type="match status" value="1"/>
</dbReference>
<dbReference type="SUPFAM" id="SSF53639">
    <property type="entry name" value="AraD/HMP-PK domain-like"/>
    <property type="match status" value="1"/>
</dbReference>
<dbReference type="PANTHER" id="PTHR43669">
    <property type="entry name" value="5-KETO-D-GLUCONATE 5-REDUCTASE"/>
    <property type="match status" value="1"/>
</dbReference>
<sequence length="705" mass="75739">MLEHETRERHAASAIPFAVPRNRWSDAEAAGKSPEELLLYRSNLLGADLTVTNFGGGNTSAKIEMADPLTDAPATVLWVKGSGGDIGSMKLDGFATLYLDKLLGLESRYRGVDFEDEMVGYLPHCTFNLNARAASIDTPLHAYLPYPHVDHVHPDAIIALAASSAGKAATDAIWGGAIGWLPWKRPGFELGLQLRQLVTEQPGLRGAMLEGHGIICWGDTARACYDNTIALIADAAHYLNERLALGPAFGGERVAPRPAAERAAVAARLMPRLRALMPGERGKIGHFADDPETLEFAGSRDFARLAAIGTSCPDHFLRTKIAPLALDPARLDDEAYLAQALEDYRQLYAAYYQRCVAPGDPAMRDPNPVVVLVPGVGRITFAADKTTARLAGEFYGNAINVMRGAEAIGDYVGLPEKEAYRIEYWALEEAKLRRMPKPRPLVGRIALISGGGGGIGAATVRRLLADGACVMLVDRDAEAAERVRAEMAQAFGKDVVRAETCDVTDEQQVAAAFEACTREFGGLDILVANAGIASSASIEETSVELWRRNYDVLTEGYFLSARAAFPLMRAVGGGSIVFIGSKNALAAAVNASAYASAKAASLHLARCLALEGAPHGIRVNTVNPDAVIKGSRIWDGDWRKERAGAHGIDPGSELEEHYRNRSMLKRDVLPEDVAEAVYFFVSEASSKSTGNIVNVDAGNAQAFTR</sequence>
<dbReference type="RefSeq" id="WP_179513862.1">
    <property type="nucleotide sequence ID" value="NZ_JANFAV010000002.1"/>
</dbReference>
<dbReference type="InterPro" id="IPR002347">
    <property type="entry name" value="SDR_fam"/>
</dbReference>
<dbReference type="Gene3D" id="3.40.225.10">
    <property type="entry name" value="Class II aldolase/adducin N-terminal domain"/>
    <property type="match status" value="1"/>
</dbReference>
<dbReference type="GO" id="GO:0016491">
    <property type="term" value="F:oxidoreductase activity"/>
    <property type="evidence" value="ECO:0007669"/>
    <property type="project" value="UniProtKB-KW"/>
</dbReference>
<evidence type="ECO:0000256" key="2">
    <source>
        <dbReference type="ARBA" id="ARBA00023002"/>
    </source>
</evidence>
<dbReference type="AlphaFoldDB" id="A0AA41Z4Q2"/>
<dbReference type="Pfam" id="PF00596">
    <property type="entry name" value="Aldolase_II"/>
    <property type="match status" value="1"/>
</dbReference>
<evidence type="ECO:0000259" key="3">
    <source>
        <dbReference type="SMART" id="SM01007"/>
    </source>
</evidence>
<comment type="similarity">
    <text evidence="1">Belongs to the short-chain dehydrogenases/reductases (SDR) family.</text>
</comment>
<dbReference type="InterPro" id="IPR036291">
    <property type="entry name" value="NAD(P)-bd_dom_sf"/>
</dbReference>
<proteinExistence type="inferred from homology"/>
<keyword evidence="5" id="KW-1185">Reference proteome</keyword>
<feature type="domain" description="Class II aldolase/adducin N-terminal" evidence="3">
    <location>
        <begin position="37"/>
        <end position="239"/>
    </location>
</feature>
<dbReference type="InterPro" id="IPR013454">
    <property type="entry name" value="Bifunc_RhaD/ADH"/>
</dbReference>
<dbReference type="PRINTS" id="PR00081">
    <property type="entry name" value="GDHRDH"/>
</dbReference>
<dbReference type="SMART" id="SM01007">
    <property type="entry name" value="Aldolase_II"/>
    <property type="match status" value="1"/>
</dbReference>
<dbReference type="NCBIfam" id="NF006189">
    <property type="entry name" value="PRK08324.1-3"/>
    <property type="match status" value="1"/>
</dbReference>
<reference evidence="4" key="1">
    <citation type="submission" date="2022-06" db="EMBL/GenBank/DDBJ databases">
        <title>Sphingomonas sp. nov. isolated from rhizosphere soil of tomato.</title>
        <authorList>
            <person name="Dong H."/>
            <person name="Gao R."/>
        </authorList>
    </citation>
    <scope>NUCLEOTIDE SEQUENCE</scope>
    <source>
        <strain evidence="4">MMSM24</strain>
    </source>
</reference>
<keyword evidence="2" id="KW-0560">Oxidoreductase</keyword>
<dbReference type="PRINTS" id="PR00080">
    <property type="entry name" value="SDRFAMILY"/>
</dbReference>
<accession>A0AA41Z4Q2</accession>
<evidence type="ECO:0000256" key="1">
    <source>
        <dbReference type="ARBA" id="ARBA00006484"/>
    </source>
</evidence>
<dbReference type="Pfam" id="PF13561">
    <property type="entry name" value="adh_short_C2"/>
    <property type="match status" value="1"/>
</dbReference>
<evidence type="ECO:0000313" key="4">
    <source>
        <dbReference type="EMBL" id="MCW6534007.1"/>
    </source>
</evidence>
<dbReference type="PANTHER" id="PTHR43669:SF8">
    <property type="entry name" value="SHORT-CHAIN TYPE DEHYDROGENASE_REDUCTASE-RELATED"/>
    <property type="match status" value="1"/>
</dbReference>
<dbReference type="FunFam" id="3.40.50.720:FF:000084">
    <property type="entry name" value="Short-chain dehydrogenase reductase"/>
    <property type="match status" value="1"/>
</dbReference>
<dbReference type="Proteomes" id="UP001165565">
    <property type="component" value="Unassembled WGS sequence"/>
</dbReference>
<dbReference type="Gene3D" id="3.40.50.720">
    <property type="entry name" value="NAD(P)-binding Rossmann-like Domain"/>
    <property type="match status" value="1"/>
</dbReference>
<evidence type="ECO:0000313" key="5">
    <source>
        <dbReference type="Proteomes" id="UP001165565"/>
    </source>
</evidence>
<name>A0AA41Z4Q2_9SPHN</name>
<dbReference type="InterPro" id="IPR020904">
    <property type="entry name" value="Sc_DH/Rdtase_CS"/>
</dbReference>
<dbReference type="NCBIfam" id="TIGR02632">
    <property type="entry name" value="RhaD_aldol-ADH"/>
    <property type="match status" value="1"/>
</dbReference>
<dbReference type="PROSITE" id="PS00061">
    <property type="entry name" value="ADH_SHORT"/>
    <property type="match status" value="1"/>
</dbReference>